<dbReference type="PROSITE" id="PS51007">
    <property type="entry name" value="CYTC"/>
    <property type="match status" value="1"/>
</dbReference>
<feature type="chain" id="PRO_5021433486" evidence="5">
    <location>
        <begin position="29"/>
        <end position="128"/>
    </location>
</feature>
<evidence type="ECO:0000256" key="4">
    <source>
        <dbReference type="PROSITE-ProRule" id="PRU00433"/>
    </source>
</evidence>
<keyword evidence="2 4" id="KW-0479">Metal-binding</keyword>
<name>A0A4Y8ZNH3_9SPHN</name>
<keyword evidence="5" id="KW-0732">Signal</keyword>
<dbReference type="OrthoDB" id="7596428at2"/>
<sequence>MQAETILKPLFLPALALALLAACQRTPASETFVVAPPPSSAERGETLARSVCAGCHAIDRTGTSPNPNAPPFAAVVNREGVTAETLSAFLADAHNYPREMDFSVHESAVDDLVAWMLTLKDPGYRPQG</sequence>
<dbReference type="GO" id="GO:0009055">
    <property type="term" value="F:electron transfer activity"/>
    <property type="evidence" value="ECO:0007669"/>
    <property type="project" value="InterPro"/>
</dbReference>
<evidence type="ECO:0000256" key="2">
    <source>
        <dbReference type="ARBA" id="ARBA00022723"/>
    </source>
</evidence>
<organism evidence="7 8">
    <name type="scientific">Sphingomonas parva</name>
    <dbReference type="NCBI Taxonomy" id="2555898"/>
    <lineage>
        <taxon>Bacteria</taxon>
        <taxon>Pseudomonadati</taxon>
        <taxon>Pseudomonadota</taxon>
        <taxon>Alphaproteobacteria</taxon>
        <taxon>Sphingomonadales</taxon>
        <taxon>Sphingomonadaceae</taxon>
        <taxon>Sphingomonas</taxon>
    </lineage>
</organism>
<evidence type="ECO:0000256" key="5">
    <source>
        <dbReference type="SAM" id="SignalP"/>
    </source>
</evidence>
<dbReference type="AlphaFoldDB" id="A0A4Y8ZNH3"/>
<comment type="caution">
    <text evidence="7">The sequence shown here is derived from an EMBL/GenBank/DDBJ whole genome shotgun (WGS) entry which is preliminary data.</text>
</comment>
<keyword evidence="1 4" id="KW-0349">Heme</keyword>
<reference evidence="7 8" key="1">
    <citation type="submission" date="2019-03" db="EMBL/GenBank/DDBJ databases">
        <title>Genome sequence of Sphingomonas sp. 17J27-24.</title>
        <authorList>
            <person name="Kim M."/>
            <person name="Maeng S."/>
            <person name="Sathiyaraj S."/>
        </authorList>
    </citation>
    <scope>NUCLEOTIDE SEQUENCE [LARGE SCALE GENOMIC DNA]</scope>
    <source>
        <strain evidence="7 8">17J27-24</strain>
    </source>
</reference>
<dbReference type="EMBL" id="SPDV01000057">
    <property type="protein sequence ID" value="TFI56705.1"/>
    <property type="molecule type" value="Genomic_DNA"/>
</dbReference>
<dbReference type="Pfam" id="PF00034">
    <property type="entry name" value="Cytochrom_C"/>
    <property type="match status" value="1"/>
</dbReference>
<dbReference type="SUPFAM" id="SSF46626">
    <property type="entry name" value="Cytochrome c"/>
    <property type="match status" value="1"/>
</dbReference>
<gene>
    <name evidence="7" type="ORF">E2493_18670</name>
</gene>
<dbReference type="Proteomes" id="UP000298213">
    <property type="component" value="Unassembled WGS sequence"/>
</dbReference>
<evidence type="ECO:0000313" key="8">
    <source>
        <dbReference type="Proteomes" id="UP000298213"/>
    </source>
</evidence>
<accession>A0A4Y8ZNH3</accession>
<feature type="domain" description="Cytochrome c" evidence="6">
    <location>
        <begin position="39"/>
        <end position="120"/>
    </location>
</feature>
<dbReference type="GO" id="GO:0020037">
    <property type="term" value="F:heme binding"/>
    <property type="evidence" value="ECO:0007669"/>
    <property type="project" value="InterPro"/>
</dbReference>
<evidence type="ECO:0000313" key="7">
    <source>
        <dbReference type="EMBL" id="TFI56705.1"/>
    </source>
</evidence>
<dbReference type="InterPro" id="IPR009056">
    <property type="entry name" value="Cyt_c-like_dom"/>
</dbReference>
<keyword evidence="3 4" id="KW-0408">Iron</keyword>
<protein>
    <submittedName>
        <fullName evidence="7">C-type cytochrome</fullName>
    </submittedName>
</protein>
<dbReference type="InterPro" id="IPR036909">
    <property type="entry name" value="Cyt_c-like_dom_sf"/>
</dbReference>
<dbReference type="Gene3D" id="1.10.760.10">
    <property type="entry name" value="Cytochrome c-like domain"/>
    <property type="match status" value="1"/>
</dbReference>
<proteinExistence type="predicted"/>
<evidence type="ECO:0000256" key="1">
    <source>
        <dbReference type="ARBA" id="ARBA00022617"/>
    </source>
</evidence>
<evidence type="ECO:0000259" key="6">
    <source>
        <dbReference type="PROSITE" id="PS51007"/>
    </source>
</evidence>
<keyword evidence="8" id="KW-1185">Reference proteome</keyword>
<feature type="signal peptide" evidence="5">
    <location>
        <begin position="1"/>
        <end position="28"/>
    </location>
</feature>
<dbReference type="GO" id="GO:0046872">
    <property type="term" value="F:metal ion binding"/>
    <property type="evidence" value="ECO:0007669"/>
    <property type="project" value="UniProtKB-KW"/>
</dbReference>
<evidence type="ECO:0000256" key="3">
    <source>
        <dbReference type="ARBA" id="ARBA00023004"/>
    </source>
</evidence>